<evidence type="ECO:0000256" key="12">
    <source>
        <dbReference type="ARBA" id="ARBA00023170"/>
    </source>
</evidence>
<evidence type="ECO:0000256" key="1">
    <source>
        <dbReference type="ARBA" id="ARBA00004571"/>
    </source>
</evidence>
<dbReference type="InterPro" id="IPR012910">
    <property type="entry name" value="Plug_dom"/>
</dbReference>
<dbReference type="PANTHER" id="PTHR32552">
    <property type="entry name" value="FERRICHROME IRON RECEPTOR-RELATED"/>
    <property type="match status" value="1"/>
</dbReference>
<evidence type="ECO:0000256" key="3">
    <source>
        <dbReference type="ARBA" id="ARBA00022448"/>
    </source>
</evidence>
<accession>F9YBA1</accession>
<dbReference type="SUPFAM" id="SSF56935">
    <property type="entry name" value="Porins"/>
    <property type="match status" value="1"/>
</dbReference>
<dbReference type="PANTHER" id="PTHR32552:SF68">
    <property type="entry name" value="FERRICHROME OUTER MEMBRANE TRANSPORTER_PHAGE RECEPTOR"/>
    <property type="match status" value="1"/>
</dbReference>
<gene>
    <name evidence="19" type="ordered locus">KVU_PA0236</name>
</gene>
<dbReference type="Gene3D" id="2.170.130.10">
    <property type="entry name" value="TonB-dependent receptor, plug domain"/>
    <property type="match status" value="1"/>
</dbReference>
<dbReference type="KEGG" id="kvl:KVU_PA0236"/>
<dbReference type="HOGENOM" id="CLU_008287_9_0_5"/>
<feature type="domain" description="TonB-dependent receptor-like beta-barrel" evidence="17">
    <location>
        <begin position="265"/>
        <end position="676"/>
    </location>
</feature>
<dbReference type="InterPro" id="IPR039426">
    <property type="entry name" value="TonB-dep_rcpt-like"/>
</dbReference>
<organism evidence="19 20">
    <name type="scientific">Ketogulonicigenium vulgare (strain WSH-001)</name>
    <dbReference type="NCBI Taxonomy" id="759362"/>
    <lineage>
        <taxon>Bacteria</taxon>
        <taxon>Pseudomonadati</taxon>
        <taxon>Pseudomonadota</taxon>
        <taxon>Alphaproteobacteria</taxon>
        <taxon>Rhodobacterales</taxon>
        <taxon>Roseobacteraceae</taxon>
        <taxon>Ketogulonicigenium</taxon>
    </lineage>
</organism>
<geneLocation type="plasmid" evidence="20">
    <name>pKVU_100</name>
</geneLocation>
<dbReference type="RefSeq" id="WP_013368582.1">
    <property type="nucleotide sequence ID" value="NC_017386.1"/>
</dbReference>
<evidence type="ECO:0000256" key="11">
    <source>
        <dbReference type="ARBA" id="ARBA00023136"/>
    </source>
</evidence>
<dbReference type="NCBIfam" id="TIGR01783">
    <property type="entry name" value="TonB-siderophor"/>
    <property type="match status" value="1"/>
</dbReference>
<dbReference type="AlphaFoldDB" id="F9YBA1"/>
<comment type="subcellular location">
    <subcellularLocation>
        <location evidence="1 14">Cell outer membrane</location>
        <topology evidence="1 14">Multi-pass membrane protein</topology>
    </subcellularLocation>
</comment>
<dbReference type="GO" id="GO:0015344">
    <property type="term" value="F:siderophore uptake transmembrane transporter activity"/>
    <property type="evidence" value="ECO:0007669"/>
    <property type="project" value="TreeGrafter"/>
</dbReference>
<dbReference type="Pfam" id="PF07715">
    <property type="entry name" value="Plug"/>
    <property type="match status" value="1"/>
</dbReference>
<feature type="domain" description="TonB-dependent receptor plug" evidence="18">
    <location>
        <begin position="65"/>
        <end position="168"/>
    </location>
</feature>
<evidence type="ECO:0000256" key="4">
    <source>
        <dbReference type="ARBA" id="ARBA00022452"/>
    </source>
</evidence>
<dbReference type="Gene3D" id="2.40.170.20">
    <property type="entry name" value="TonB-dependent receptor, beta-barrel domain"/>
    <property type="match status" value="1"/>
</dbReference>
<dbReference type="PATRIC" id="fig|759362.5.peg.2930"/>
<dbReference type="GO" id="GO:0015891">
    <property type="term" value="P:siderophore transport"/>
    <property type="evidence" value="ECO:0007669"/>
    <property type="project" value="InterPro"/>
</dbReference>
<sequence length="706" mass="76101">MRKIHTNLLLGVSLGTLLAAGAALAQDRPTFLGVISVEGTDNPTAPLDGTVARTSASTKTGTPLVEVQGSVSVIPRAQLESQGAQNLAESLNYSAGIITENYGGDPRFDSLFLRGFNLENDKFLDGLRLMRSTQFPTSAPNFDLYGVERVEVLRGPASVLYGAGTPAGLVNLIQRRAQAYGDFGEVGVSGDTNGSWATYADANIVLDDRFAYRVTTRLSNSRTDVSEIDNERTYLALSASYALTDQTEIEFMASVHNDAPMSPTGIPNGFVGNYDARDLREFYFADDSINTSDRVMSTLSFGATHDFGNGWRLNGTFRHTNHDWTYENVYLGASSGSLANRGVIVQDEEFSAIAADIRLSGAVDTGAATHRLTFGIDAQKLEEVASTDFYDIAPIDFLAPTYGGISLGALTYAADKTVDATQTGLYALDEVSLGNWRASLGLRHEWTDQSGQNVNTYGTTDFARKDSVTTGHLGFGYVWDNGLAAYGSYTTSYLPQPGVDIENNPLEPTHGRQFELGLKYEPLDFDGLFTAALFDLRETDRNYTVTEDIGGTPVSGVRQIGEAQVQGLELEAVVELTENWALKGAYTYTQTEILAGDNVGNELANTPDHAASLFLSHAFGAGTLQGLTLSGGLRFIGERYTNDSNTATLDAVTLLDLGASYEWANGLVGRVNVSNVTDEAYISAVGYSSSYYGDGRNLQASLTYKW</sequence>
<dbReference type="InterPro" id="IPR036942">
    <property type="entry name" value="Beta-barrel_TonB_sf"/>
</dbReference>
<keyword evidence="10 15" id="KW-0798">TonB box</keyword>
<keyword evidence="20" id="KW-1185">Reference proteome</keyword>
<dbReference type="EMBL" id="CP002019">
    <property type="protein sequence ID" value="AEM42653.1"/>
    <property type="molecule type" value="Genomic_DNA"/>
</dbReference>
<evidence type="ECO:0000256" key="5">
    <source>
        <dbReference type="ARBA" id="ARBA00022496"/>
    </source>
</evidence>
<dbReference type="InterPro" id="IPR010105">
    <property type="entry name" value="TonB_sidphr_rcpt"/>
</dbReference>
<evidence type="ECO:0000256" key="13">
    <source>
        <dbReference type="ARBA" id="ARBA00023237"/>
    </source>
</evidence>
<dbReference type="GO" id="GO:0009279">
    <property type="term" value="C:cell outer membrane"/>
    <property type="evidence" value="ECO:0007669"/>
    <property type="project" value="UniProtKB-SubCell"/>
</dbReference>
<evidence type="ECO:0000256" key="6">
    <source>
        <dbReference type="ARBA" id="ARBA00022692"/>
    </source>
</evidence>
<keyword evidence="9" id="KW-0406">Ion transport</keyword>
<dbReference type="InterPro" id="IPR037066">
    <property type="entry name" value="Plug_dom_sf"/>
</dbReference>
<evidence type="ECO:0000259" key="18">
    <source>
        <dbReference type="Pfam" id="PF07715"/>
    </source>
</evidence>
<dbReference type="Proteomes" id="UP000000692">
    <property type="component" value="Plasmid 1"/>
</dbReference>
<evidence type="ECO:0000256" key="2">
    <source>
        <dbReference type="ARBA" id="ARBA00009810"/>
    </source>
</evidence>
<feature type="signal peptide" evidence="16">
    <location>
        <begin position="1"/>
        <end position="25"/>
    </location>
</feature>
<proteinExistence type="inferred from homology"/>
<dbReference type="PROSITE" id="PS52016">
    <property type="entry name" value="TONB_DEPENDENT_REC_3"/>
    <property type="match status" value="1"/>
</dbReference>
<keyword evidence="11 14" id="KW-0472">Membrane</keyword>
<evidence type="ECO:0000313" key="20">
    <source>
        <dbReference type="Proteomes" id="UP000000692"/>
    </source>
</evidence>
<name>F9YBA1_KETVW</name>
<keyword evidence="19" id="KW-0614">Plasmid</keyword>
<evidence type="ECO:0000256" key="10">
    <source>
        <dbReference type="ARBA" id="ARBA00023077"/>
    </source>
</evidence>
<keyword evidence="4 14" id="KW-1134">Transmembrane beta strand</keyword>
<keyword evidence="7 16" id="KW-0732">Signal</keyword>
<evidence type="ECO:0000259" key="17">
    <source>
        <dbReference type="Pfam" id="PF00593"/>
    </source>
</evidence>
<evidence type="ECO:0000256" key="7">
    <source>
        <dbReference type="ARBA" id="ARBA00022729"/>
    </source>
</evidence>
<evidence type="ECO:0000256" key="14">
    <source>
        <dbReference type="PROSITE-ProRule" id="PRU01360"/>
    </source>
</evidence>
<evidence type="ECO:0000256" key="15">
    <source>
        <dbReference type="RuleBase" id="RU003357"/>
    </source>
</evidence>
<comment type="similarity">
    <text evidence="2 14 15">Belongs to the TonB-dependent receptor family.</text>
</comment>
<dbReference type="Pfam" id="PF00593">
    <property type="entry name" value="TonB_dep_Rec_b-barrel"/>
    <property type="match status" value="1"/>
</dbReference>
<keyword evidence="5" id="KW-0410">Iron transport</keyword>
<keyword evidence="3 14" id="KW-0813">Transport</keyword>
<evidence type="ECO:0000313" key="19">
    <source>
        <dbReference type="EMBL" id="AEM42653.1"/>
    </source>
</evidence>
<keyword evidence="12 19" id="KW-0675">Receptor</keyword>
<reference evidence="19 20" key="1">
    <citation type="journal article" date="2011" name="J. Bacteriol.">
        <title>Complete genome sequence of the industrial strain Ketogulonicigenium vulgare WSH-001.</title>
        <authorList>
            <person name="Liu L."/>
            <person name="Li Y."/>
            <person name="Zhang J."/>
            <person name="Zhou Z."/>
            <person name="Liu J."/>
            <person name="Li X."/>
            <person name="Zhou J."/>
            <person name="Du G."/>
            <person name="Wang L."/>
            <person name="Chen J."/>
        </authorList>
    </citation>
    <scope>NUCLEOTIDE SEQUENCE [LARGE SCALE GENOMIC DNA]</scope>
    <source>
        <strain evidence="19 20">WSH-001</strain>
        <plasmid evidence="20">pKVU_100</plasmid>
    </source>
</reference>
<keyword evidence="6 14" id="KW-0812">Transmembrane</keyword>
<protein>
    <submittedName>
        <fullName evidence="19">TonB-dependent siderophore receptor</fullName>
    </submittedName>
</protein>
<evidence type="ECO:0000256" key="8">
    <source>
        <dbReference type="ARBA" id="ARBA00023004"/>
    </source>
</evidence>
<dbReference type="InterPro" id="IPR000531">
    <property type="entry name" value="Beta-barrel_TonB"/>
</dbReference>
<keyword evidence="13 14" id="KW-0998">Cell outer membrane</keyword>
<dbReference type="CDD" id="cd01347">
    <property type="entry name" value="ligand_gated_channel"/>
    <property type="match status" value="1"/>
</dbReference>
<feature type="chain" id="PRO_5003395769" evidence="16">
    <location>
        <begin position="26"/>
        <end position="706"/>
    </location>
</feature>
<keyword evidence="8" id="KW-0408">Iron</keyword>
<evidence type="ECO:0000256" key="16">
    <source>
        <dbReference type="SAM" id="SignalP"/>
    </source>
</evidence>
<dbReference type="OrthoDB" id="9760333at2"/>
<dbReference type="GO" id="GO:0038023">
    <property type="term" value="F:signaling receptor activity"/>
    <property type="evidence" value="ECO:0007669"/>
    <property type="project" value="InterPro"/>
</dbReference>
<evidence type="ECO:0000256" key="9">
    <source>
        <dbReference type="ARBA" id="ARBA00023065"/>
    </source>
</evidence>